<evidence type="ECO:0000313" key="2">
    <source>
        <dbReference type="EMBL" id="CAL4950651.1"/>
    </source>
</evidence>
<feature type="transmembrane region" description="Helical" evidence="1">
    <location>
        <begin position="28"/>
        <end position="46"/>
    </location>
</feature>
<keyword evidence="1" id="KW-0472">Membrane</keyword>
<evidence type="ECO:0000256" key="1">
    <source>
        <dbReference type="SAM" id="Phobius"/>
    </source>
</evidence>
<dbReference type="Proteomes" id="UP001497457">
    <property type="component" value="Chromosome 17b"/>
</dbReference>
<gene>
    <name evidence="2" type="ORF">URODEC1_LOCUS38500</name>
</gene>
<dbReference type="AlphaFoldDB" id="A0ABC8YWB8"/>
<keyword evidence="1" id="KW-0812">Transmembrane</keyword>
<organism evidence="2 3">
    <name type="scientific">Urochloa decumbens</name>
    <dbReference type="NCBI Taxonomy" id="240449"/>
    <lineage>
        <taxon>Eukaryota</taxon>
        <taxon>Viridiplantae</taxon>
        <taxon>Streptophyta</taxon>
        <taxon>Embryophyta</taxon>
        <taxon>Tracheophyta</taxon>
        <taxon>Spermatophyta</taxon>
        <taxon>Magnoliopsida</taxon>
        <taxon>Liliopsida</taxon>
        <taxon>Poales</taxon>
        <taxon>Poaceae</taxon>
        <taxon>PACMAD clade</taxon>
        <taxon>Panicoideae</taxon>
        <taxon>Panicodae</taxon>
        <taxon>Paniceae</taxon>
        <taxon>Melinidinae</taxon>
        <taxon>Urochloa</taxon>
    </lineage>
</organism>
<reference evidence="2" key="1">
    <citation type="submission" date="2024-10" db="EMBL/GenBank/DDBJ databases">
        <authorList>
            <person name="Ryan C."/>
        </authorList>
    </citation>
    <scope>NUCLEOTIDE SEQUENCE [LARGE SCALE GENOMIC DNA]</scope>
</reference>
<protein>
    <submittedName>
        <fullName evidence="2">Uncharacterized protein</fullName>
    </submittedName>
</protein>
<evidence type="ECO:0000313" key="3">
    <source>
        <dbReference type="Proteomes" id="UP001497457"/>
    </source>
</evidence>
<keyword evidence="1" id="KW-1133">Transmembrane helix</keyword>
<keyword evidence="3" id="KW-1185">Reference proteome</keyword>
<accession>A0ABC8YWB8</accession>
<dbReference type="EMBL" id="OZ075127">
    <property type="protein sequence ID" value="CAL4950651.1"/>
    <property type="molecule type" value="Genomic_DNA"/>
</dbReference>
<sequence length="57" mass="6313">MLLQQSPPATSAIESMGKVCLLSVDENILIALAFVAIIVLMFVAVLQPPMRRRSYYC</sequence>
<proteinExistence type="predicted"/>
<name>A0ABC8YWB8_9POAL</name>